<reference evidence="1" key="1">
    <citation type="submission" date="2021-01" db="EMBL/GenBank/DDBJ databases">
        <title>Fulvivirga kasyanovii gen. nov., sp nov., a novel member of the phylum Bacteroidetes isolated from seawater in a mussel farm.</title>
        <authorList>
            <person name="Zhao L.-H."/>
            <person name="Wang Z.-J."/>
        </authorList>
    </citation>
    <scope>NUCLEOTIDE SEQUENCE</scope>
    <source>
        <strain evidence="1">2943</strain>
    </source>
</reference>
<proteinExistence type="predicted"/>
<comment type="caution">
    <text evidence="1">The sequence shown here is derived from an EMBL/GenBank/DDBJ whole genome shotgun (WGS) entry which is preliminary data.</text>
</comment>
<protein>
    <submittedName>
        <fullName evidence="1">Uncharacterized protein</fullName>
    </submittedName>
</protein>
<dbReference type="RefSeq" id="WP_202245907.1">
    <property type="nucleotide sequence ID" value="NZ_JAESIY010000010.1"/>
</dbReference>
<name>A0A937K290_9BACT</name>
<accession>A0A937K290</accession>
<gene>
    <name evidence="1" type="ORF">JL102_18355</name>
</gene>
<evidence type="ECO:0000313" key="2">
    <source>
        <dbReference type="Proteomes" id="UP000659388"/>
    </source>
</evidence>
<keyword evidence="2" id="KW-1185">Reference proteome</keyword>
<organism evidence="1 2">
    <name type="scientific">Fulvivirga sediminis</name>
    <dbReference type="NCBI Taxonomy" id="2803949"/>
    <lineage>
        <taxon>Bacteria</taxon>
        <taxon>Pseudomonadati</taxon>
        <taxon>Bacteroidota</taxon>
        <taxon>Cytophagia</taxon>
        <taxon>Cytophagales</taxon>
        <taxon>Fulvivirgaceae</taxon>
        <taxon>Fulvivirga</taxon>
    </lineage>
</organism>
<dbReference type="EMBL" id="JAESIY010000010">
    <property type="protein sequence ID" value="MBL3658120.1"/>
    <property type="molecule type" value="Genomic_DNA"/>
</dbReference>
<dbReference type="Proteomes" id="UP000659388">
    <property type="component" value="Unassembled WGS sequence"/>
</dbReference>
<evidence type="ECO:0000313" key="1">
    <source>
        <dbReference type="EMBL" id="MBL3658120.1"/>
    </source>
</evidence>
<dbReference type="AlphaFoldDB" id="A0A937K290"/>
<sequence>MGRDNELISLLAKPDMLNLFKRILKSRILSRSELERQYNPVSIEASLNELEMLGLINRQPSAFHDFDKFYPTREGLEIEKMVR</sequence>